<reference evidence="11 12" key="1">
    <citation type="submission" date="2020-12" db="EMBL/GenBank/DDBJ databases">
        <title>Salegentibacter orientalis sp. nov., isolated from costal sediment.</title>
        <authorList>
            <person name="Lian F.-B."/>
        </authorList>
    </citation>
    <scope>NUCLEOTIDE SEQUENCE [LARGE SCALE GENOMIC DNA]</scope>
    <source>
        <strain evidence="11 12">F60176</strain>
    </source>
</reference>
<evidence type="ECO:0000256" key="3">
    <source>
        <dbReference type="ARBA" id="ARBA00022485"/>
    </source>
</evidence>
<dbReference type="InterPro" id="IPR013785">
    <property type="entry name" value="Aldolase_TIM"/>
</dbReference>
<dbReference type="GO" id="GO:0043365">
    <property type="term" value="F:[formate-C-acetyltransferase]-activating enzyme activity"/>
    <property type="evidence" value="ECO:0007669"/>
    <property type="project" value="UniProtKB-EC"/>
</dbReference>
<protein>
    <recommendedName>
        <fullName evidence="9">Pyruvate formate-lyase-activating enzyme</fullName>
        <ecNumber evidence="9">1.97.1.4</ecNumber>
    </recommendedName>
</protein>
<dbReference type="PIRSF" id="PIRSF000371">
    <property type="entry name" value="PFL_act_enz"/>
    <property type="match status" value="1"/>
</dbReference>
<dbReference type="EMBL" id="JAEHNY010000006">
    <property type="protein sequence ID" value="MBI6120095.1"/>
    <property type="molecule type" value="Genomic_DNA"/>
</dbReference>
<dbReference type="GO" id="GO:0016829">
    <property type="term" value="F:lyase activity"/>
    <property type="evidence" value="ECO:0007669"/>
    <property type="project" value="UniProtKB-KW"/>
</dbReference>
<keyword evidence="3 9" id="KW-0004">4Fe-4S</keyword>
<keyword evidence="7 9" id="KW-0408">Iron</keyword>
<gene>
    <name evidence="11" type="primary">pflA</name>
    <name evidence="11" type="ORF">I6U50_08675</name>
</gene>
<sequence>MKNTSITGSGNLIANLQKAEALRVHSIETFGTHDGPGIRLVIFVQGCQFHCLYCANPDTISIDGGTLMSLDQIVAKAKKQKPFFGKNGGVTISGGEPLLQRAMLKELFNKLHKEGIHTTLDTNGKVIDKQTKDLLETTDLVMLDIKHINNDWHHKITRLSNVNTLKFAEYRESTGKPMWLRYVLVPGYSDQEEYLHQLGDHFKNYKSIEKIEILPYHKLGVHKWEALGWKYELEYVESPEITSLKKASDILQQYFRRVEVG</sequence>
<keyword evidence="11" id="KW-0456">Lyase</keyword>
<comment type="function">
    <text evidence="1">Activation of pyruvate formate-lyase 1 under anaerobic conditions by generation of an organic free radical, using S-adenosylmethionine and reduced flavodoxin as cosubstrates to produce 5'-deoxy-adenosine.</text>
</comment>
<dbReference type="SUPFAM" id="SSF102114">
    <property type="entry name" value="Radical SAM enzymes"/>
    <property type="match status" value="1"/>
</dbReference>
<proteinExistence type="inferred from homology"/>
<dbReference type="PANTHER" id="PTHR30352:SF5">
    <property type="entry name" value="PYRUVATE FORMATE-LYASE 1-ACTIVATING ENZYME"/>
    <property type="match status" value="1"/>
</dbReference>
<evidence type="ECO:0000313" key="11">
    <source>
        <dbReference type="EMBL" id="MBI6120095.1"/>
    </source>
</evidence>
<keyword evidence="5 9" id="KW-0479">Metal-binding</keyword>
<evidence type="ECO:0000256" key="5">
    <source>
        <dbReference type="ARBA" id="ARBA00022723"/>
    </source>
</evidence>
<keyword evidence="6 9" id="KW-0560">Oxidoreductase</keyword>
<dbReference type="InterPro" id="IPR034457">
    <property type="entry name" value="Organic_radical-activating"/>
</dbReference>
<evidence type="ECO:0000256" key="1">
    <source>
        <dbReference type="ARBA" id="ARBA00002918"/>
    </source>
</evidence>
<evidence type="ECO:0000256" key="7">
    <source>
        <dbReference type="ARBA" id="ARBA00023004"/>
    </source>
</evidence>
<name>A0ABS0TGB9_9FLAO</name>
<dbReference type="InterPro" id="IPR012838">
    <property type="entry name" value="PFL1_activating"/>
</dbReference>
<keyword evidence="9" id="KW-0963">Cytoplasm</keyword>
<evidence type="ECO:0000259" key="10">
    <source>
        <dbReference type="PROSITE" id="PS51918"/>
    </source>
</evidence>
<evidence type="ECO:0000313" key="12">
    <source>
        <dbReference type="Proteomes" id="UP000635665"/>
    </source>
</evidence>
<dbReference type="PROSITE" id="PS51918">
    <property type="entry name" value="RADICAL_SAM"/>
    <property type="match status" value="1"/>
</dbReference>
<dbReference type="SFLD" id="SFLDS00029">
    <property type="entry name" value="Radical_SAM"/>
    <property type="match status" value="1"/>
</dbReference>
<keyword evidence="4 9" id="KW-0949">S-adenosyl-L-methionine</keyword>
<evidence type="ECO:0000256" key="9">
    <source>
        <dbReference type="RuleBase" id="RU362053"/>
    </source>
</evidence>
<dbReference type="InterPro" id="IPR012839">
    <property type="entry name" value="Organic_radical_activase"/>
</dbReference>
<dbReference type="NCBIfam" id="TIGR02493">
    <property type="entry name" value="PFLA"/>
    <property type="match status" value="1"/>
</dbReference>
<evidence type="ECO:0000256" key="2">
    <source>
        <dbReference type="ARBA" id="ARBA00009777"/>
    </source>
</evidence>
<dbReference type="CDD" id="cd01335">
    <property type="entry name" value="Radical_SAM"/>
    <property type="match status" value="1"/>
</dbReference>
<dbReference type="Gene3D" id="3.20.20.70">
    <property type="entry name" value="Aldolase class I"/>
    <property type="match status" value="1"/>
</dbReference>
<dbReference type="RefSeq" id="WP_198638546.1">
    <property type="nucleotide sequence ID" value="NZ_JAEHNY010000006.1"/>
</dbReference>
<evidence type="ECO:0000256" key="6">
    <source>
        <dbReference type="ARBA" id="ARBA00023002"/>
    </source>
</evidence>
<comment type="catalytic activity">
    <reaction evidence="9">
        <text>glycyl-[formate C-acetyltransferase] + reduced [flavodoxin] + S-adenosyl-L-methionine = glycin-2-yl radical-[formate C-acetyltransferase] + semiquinone [flavodoxin] + 5'-deoxyadenosine + L-methionine + H(+)</text>
        <dbReference type="Rhea" id="RHEA:19225"/>
        <dbReference type="Rhea" id="RHEA-COMP:10622"/>
        <dbReference type="Rhea" id="RHEA-COMP:12190"/>
        <dbReference type="Rhea" id="RHEA-COMP:12191"/>
        <dbReference type="Rhea" id="RHEA-COMP:14480"/>
        <dbReference type="ChEBI" id="CHEBI:15378"/>
        <dbReference type="ChEBI" id="CHEBI:17319"/>
        <dbReference type="ChEBI" id="CHEBI:29947"/>
        <dbReference type="ChEBI" id="CHEBI:32722"/>
        <dbReference type="ChEBI" id="CHEBI:57618"/>
        <dbReference type="ChEBI" id="CHEBI:57844"/>
        <dbReference type="ChEBI" id="CHEBI:59789"/>
        <dbReference type="ChEBI" id="CHEBI:140311"/>
        <dbReference type="EC" id="1.97.1.4"/>
    </reaction>
</comment>
<dbReference type="SFLD" id="SFLDG01066">
    <property type="entry name" value="organic_radical-activating_enz"/>
    <property type="match status" value="1"/>
</dbReference>
<evidence type="ECO:0000256" key="8">
    <source>
        <dbReference type="ARBA" id="ARBA00023014"/>
    </source>
</evidence>
<feature type="domain" description="Radical SAM core" evidence="10">
    <location>
        <begin position="33"/>
        <end position="256"/>
    </location>
</feature>
<comment type="caution">
    <text evidence="11">The sequence shown here is derived from an EMBL/GenBank/DDBJ whole genome shotgun (WGS) entry which is preliminary data.</text>
</comment>
<evidence type="ECO:0000256" key="4">
    <source>
        <dbReference type="ARBA" id="ARBA00022691"/>
    </source>
</evidence>
<dbReference type="PANTHER" id="PTHR30352">
    <property type="entry name" value="PYRUVATE FORMATE-LYASE-ACTIVATING ENZYME"/>
    <property type="match status" value="1"/>
</dbReference>
<organism evidence="11 12">
    <name type="scientific">Salegentibacter maritimus</name>
    <dbReference type="NCBI Taxonomy" id="2794347"/>
    <lineage>
        <taxon>Bacteria</taxon>
        <taxon>Pseudomonadati</taxon>
        <taxon>Bacteroidota</taxon>
        <taxon>Flavobacteriia</taxon>
        <taxon>Flavobacteriales</taxon>
        <taxon>Flavobacteriaceae</taxon>
        <taxon>Salegentibacter</taxon>
    </lineage>
</organism>
<accession>A0ABS0TGB9</accession>
<dbReference type="PROSITE" id="PS01087">
    <property type="entry name" value="RADICAL_ACTIVATING"/>
    <property type="match status" value="1"/>
</dbReference>
<keyword evidence="11" id="KW-0670">Pyruvate</keyword>
<comment type="subcellular location">
    <subcellularLocation>
        <location evidence="9">Cytoplasm</location>
    </subcellularLocation>
</comment>
<dbReference type="Pfam" id="PF04055">
    <property type="entry name" value="Radical_SAM"/>
    <property type="match status" value="1"/>
</dbReference>
<comment type="similarity">
    <text evidence="2 9">Belongs to the organic radical-activating enzymes family.</text>
</comment>
<dbReference type="InterPro" id="IPR007197">
    <property type="entry name" value="rSAM"/>
</dbReference>
<keyword evidence="12" id="KW-1185">Reference proteome</keyword>
<dbReference type="InterPro" id="IPR058240">
    <property type="entry name" value="rSAM_sf"/>
</dbReference>
<dbReference type="Proteomes" id="UP000635665">
    <property type="component" value="Unassembled WGS sequence"/>
</dbReference>
<dbReference type="InterPro" id="IPR001989">
    <property type="entry name" value="Radical_activat_CS"/>
</dbReference>
<keyword evidence="8 9" id="KW-0411">Iron-sulfur</keyword>
<comment type="cofactor">
    <cofactor evidence="9">
        <name>[4Fe-4S] cluster</name>
        <dbReference type="ChEBI" id="CHEBI:49883"/>
    </cofactor>
    <text evidence="9">Binds 1 [4Fe-4S] cluster. The cluster is coordinated with 3 cysteines and an exchangeable S-adenosyl-L-methionine.</text>
</comment>
<dbReference type="SFLD" id="SFLDG01067">
    <property type="entry name" value="SPASM/twitch_domain_containing"/>
    <property type="match status" value="1"/>
</dbReference>
<comment type="function">
    <text evidence="9">Activation of pyruvate formate-lyase under anaerobic conditions by generation of an organic free radical, using S-adenosylmethionine and reduced flavodoxin as cosubstrates to produce 5'-deoxy-adenosine.</text>
</comment>
<dbReference type="EC" id="1.97.1.4" evidence="9"/>